<dbReference type="RefSeq" id="WP_007147774.1">
    <property type="nucleotide sequence ID" value="NZ_AKCI01000001.1"/>
</dbReference>
<dbReference type="HOGENOM" id="CLU_583750_0_0_11"/>
<evidence type="ECO:0000313" key="2">
    <source>
        <dbReference type="Proteomes" id="UP000006415"/>
    </source>
</evidence>
<protein>
    <recommendedName>
        <fullName evidence="3">Aminotransferase class I/classII domain-containing protein</fullName>
    </recommendedName>
</protein>
<dbReference type="InterPro" id="IPR015421">
    <property type="entry name" value="PyrdxlP-dep_Trfase_major"/>
</dbReference>
<accession>J0D4D6</accession>
<evidence type="ECO:0008006" key="3">
    <source>
        <dbReference type="Google" id="ProtNLM"/>
    </source>
</evidence>
<evidence type="ECO:0000313" key="1">
    <source>
        <dbReference type="EMBL" id="EJD64835.1"/>
    </source>
</evidence>
<gene>
    <name evidence="1" type="ORF">HMPREF9156_00710</name>
</gene>
<reference evidence="1 2" key="1">
    <citation type="submission" date="2012-01" db="EMBL/GenBank/DDBJ databases">
        <title>The Genome Sequence of Scardovia wiggsiae F0424.</title>
        <authorList>
            <consortium name="The Broad Institute Genome Sequencing Platform"/>
            <person name="Earl A."/>
            <person name="Ward D."/>
            <person name="Feldgarden M."/>
            <person name="Gevers D."/>
            <person name="Izard J."/>
            <person name="Ganesan A."/>
            <person name="Baranova O.V."/>
            <person name="Blanton J.M."/>
            <person name="Tanner A.C."/>
            <person name="Mathney J."/>
            <person name="Dewhirst F.E."/>
            <person name="Young S.K."/>
            <person name="Zeng Q."/>
            <person name="Gargeya S."/>
            <person name="Fitzgerald M."/>
            <person name="Haas B."/>
            <person name="Abouelleil A."/>
            <person name="Alvarado L."/>
            <person name="Arachchi H.M."/>
            <person name="Berlin A."/>
            <person name="Chapman S.B."/>
            <person name="Gearin G."/>
            <person name="Goldberg J."/>
            <person name="Griggs A."/>
            <person name="Gujja S."/>
            <person name="Hansen M."/>
            <person name="Heiman D."/>
            <person name="Howarth C."/>
            <person name="Larimer J."/>
            <person name="Lui A."/>
            <person name="MacDonald P.J.P."/>
            <person name="McCowen C."/>
            <person name="Montmayeur A."/>
            <person name="Murphy C."/>
            <person name="Neiman D."/>
            <person name="Pearson M."/>
            <person name="Priest M."/>
            <person name="Roberts A."/>
            <person name="Saif S."/>
            <person name="Shea T."/>
            <person name="Sisk P."/>
            <person name="Stolte C."/>
            <person name="Sykes S."/>
            <person name="Wortman J."/>
            <person name="Nusbaum C."/>
            <person name="Birren B."/>
        </authorList>
    </citation>
    <scope>NUCLEOTIDE SEQUENCE [LARGE SCALE GENOMIC DNA]</scope>
    <source>
        <strain evidence="1 2">F0424</strain>
    </source>
</reference>
<name>J0D4D6_9BIFI</name>
<dbReference type="Proteomes" id="UP000006415">
    <property type="component" value="Unassembled WGS sequence"/>
</dbReference>
<dbReference type="STRING" id="857290.HMPREF9156_00710"/>
<sequence>MGDEIGLALEHDLLLRVIQQNKDRDPKLFEHIENTLMDFEDTRQPKKYESFLSRQTAQLRTAFYIDSERRVRGHMQTPSDEKAIILPSGQKLTYSYARSATCAFLEEKIATNYCTQTDELCDGILFSSGTAAINALLHLMVYNFSQIHQRSPAVAIVGDYFETLMIGELLSNYQAKVSHYSSITDIPNSPIDILLIEPIHYNWGLEGTDYSALLSFWREVGAPSYVIVDSTLTPESWGKYKILKKAREYGVGILCDVRSGLKQDQFGLELANVGIVEVYQLHDKGDFSGDLRKVRAIYGTALSPFECVILDNSFFLNREWLNTHVALVAKNNSLFAEALAPLCGKGIFRSIAHPALLKSASINHAPFSVLKLQNDGYEDYMFLLGVLYYEAHQRNIEFTFGGSFGFRGHRYDAVIPFKRDLRCIMKIAIGSRAGVFLREIINLIQEISSFESMQGLRENYRMVKPVELEL</sequence>
<dbReference type="SUPFAM" id="SSF53383">
    <property type="entry name" value="PLP-dependent transferases"/>
    <property type="match status" value="1"/>
</dbReference>
<dbReference type="InterPro" id="IPR015424">
    <property type="entry name" value="PyrdxlP-dep_Trfase"/>
</dbReference>
<comment type="caution">
    <text evidence="1">The sequence shown here is derived from an EMBL/GenBank/DDBJ whole genome shotgun (WGS) entry which is preliminary data.</text>
</comment>
<organism evidence="1 2">
    <name type="scientific">Scardovia wiggsiae F0424</name>
    <dbReference type="NCBI Taxonomy" id="857290"/>
    <lineage>
        <taxon>Bacteria</taxon>
        <taxon>Bacillati</taxon>
        <taxon>Actinomycetota</taxon>
        <taxon>Actinomycetes</taxon>
        <taxon>Bifidobacteriales</taxon>
        <taxon>Bifidobacteriaceae</taxon>
        <taxon>Scardovia</taxon>
    </lineage>
</organism>
<keyword evidence="2" id="KW-1185">Reference proteome</keyword>
<dbReference type="AlphaFoldDB" id="J0D4D6"/>
<dbReference type="EMBL" id="AGZS01000003">
    <property type="protein sequence ID" value="EJD64835.1"/>
    <property type="molecule type" value="Genomic_DNA"/>
</dbReference>
<dbReference type="OrthoDB" id="5184540at2"/>
<proteinExistence type="predicted"/>
<dbReference type="Gene3D" id="3.40.640.10">
    <property type="entry name" value="Type I PLP-dependent aspartate aminotransferase-like (Major domain)"/>
    <property type="match status" value="1"/>
</dbReference>
<dbReference type="eggNOG" id="COG0626">
    <property type="taxonomic scope" value="Bacteria"/>
</dbReference>